<dbReference type="OrthoDB" id="9788108at2"/>
<keyword evidence="2 7" id="KW-0813">Transport</keyword>
<evidence type="ECO:0000256" key="6">
    <source>
        <dbReference type="ARBA" id="ARBA00023136"/>
    </source>
</evidence>
<evidence type="ECO:0000256" key="1">
    <source>
        <dbReference type="ARBA" id="ARBA00004651"/>
    </source>
</evidence>
<keyword evidence="5 7" id="KW-1133">Transmembrane helix</keyword>
<sequence length="281" mass="31176">MKRITPWLFLFPALLVLGVFVVATFVQVLWYSFTDFNAFNDGRFVGLANYRRLLADEKFWFCLGNSFLYLLVTPVLMALALAAALLVHAGLRGLWGLRAWLFLPVVTPTIVAAIAWRLLLDEDGGLFNQVLAWLGSGPVYWLSERPWSLMSAMMVTVWKGFGYFMMVFLAGLVGIPRELHEAAEIDGAGRWSSFLHVTLPGLRPVLVLVALISSISALKVFEELYVTIKGAPVSQQTAVPLIFDTAFEQGDFGRACAIGVVLFAVVLVFSLVQLRVVRDQA</sequence>
<feature type="domain" description="ABC transmembrane type-1" evidence="8">
    <location>
        <begin position="64"/>
        <end position="273"/>
    </location>
</feature>
<dbReference type="AlphaFoldDB" id="I0IDX2"/>
<dbReference type="KEGG" id="phm:PSMK_13010"/>
<evidence type="ECO:0000256" key="7">
    <source>
        <dbReference type="RuleBase" id="RU363032"/>
    </source>
</evidence>
<reference evidence="9 10" key="1">
    <citation type="submission" date="2012-02" db="EMBL/GenBank/DDBJ databases">
        <title>Complete genome sequence of Phycisphaera mikurensis NBRC 102666.</title>
        <authorList>
            <person name="Ankai A."/>
            <person name="Hosoyama A."/>
            <person name="Terui Y."/>
            <person name="Sekine M."/>
            <person name="Fukai R."/>
            <person name="Kato Y."/>
            <person name="Nakamura S."/>
            <person name="Yamada-Narita S."/>
            <person name="Kawakoshi A."/>
            <person name="Fukunaga Y."/>
            <person name="Yamazaki S."/>
            <person name="Fujita N."/>
        </authorList>
    </citation>
    <scope>NUCLEOTIDE SEQUENCE [LARGE SCALE GENOMIC DNA]</scope>
    <source>
        <strain evidence="10">NBRC 102666 / KCTC 22515 / FYK2301M01</strain>
    </source>
</reference>
<dbReference type="InterPro" id="IPR000515">
    <property type="entry name" value="MetI-like"/>
</dbReference>
<protein>
    <submittedName>
        <fullName evidence="9">Putative ABC transporter permease protein</fullName>
    </submittedName>
</protein>
<feature type="transmembrane region" description="Helical" evidence="7">
    <location>
        <begin position="67"/>
        <end position="87"/>
    </location>
</feature>
<dbReference type="HOGENOM" id="CLU_016047_0_2_0"/>
<keyword evidence="6 7" id="KW-0472">Membrane</keyword>
<evidence type="ECO:0000256" key="4">
    <source>
        <dbReference type="ARBA" id="ARBA00022692"/>
    </source>
</evidence>
<evidence type="ECO:0000256" key="2">
    <source>
        <dbReference type="ARBA" id="ARBA00022448"/>
    </source>
</evidence>
<dbReference type="STRING" id="1142394.PSMK_13010"/>
<dbReference type="InterPro" id="IPR035906">
    <property type="entry name" value="MetI-like_sf"/>
</dbReference>
<evidence type="ECO:0000313" key="10">
    <source>
        <dbReference type="Proteomes" id="UP000007881"/>
    </source>
</evidence>
<dbReference type="CDD" id="cd06261">
    <property type="entry name" value="TM_PBP2"/>
    <property type="match status" value="1"/>
</dbReference>
<evidence type="ECO:0000256" key="5">
    <source>
        <dbReference type="ARBA" id="ARBA00022989"/>
    </source>
</evidence>
<dbReference type="eggNOG" id="COG1175">
    <property type="taxonomic scope" value="Bacteria"/>
</dbReference>
<feature type="transmembrane region" description="Helical" evidence="7">
    <location>
        <begin position="155"/>
        <end position="175"/>
    </location>
</feature>
<dbReference type="SUPFAM" id="SSF160964">
    <property type="entry name" value="MalF N-terminal region-like"/>
    <property type="match status" value="1"/>
</dbReference>
<comment type="subcellular location">
    <subcellularLocation>
        <location evidence="1 7">Cell membrane</location>
        <topology evidence="1 7">Multi-pass membrane protein</topology>
    </subcellularLocation>
</comment>
<feature type="transmembrane region" description="Helical" evidence="7">
    <location>
        <begin position="7"/>
        <end position="33"/>
    </location>
</feature>
<keyword evidence="4 7" id="KW-0812">Transmembrane</keyword>
<dbReference type="PANTHER" id="PTHR30193:SF44">
    <property type="entry name" value="LACTOSE TRANSPORT SYSTEM PERMEASE PROTEIN LACF"/>
    <property type="match status" value="1"/>
</dbReference>
<evidence type="ECO:0000313" key="9">
    <source>
        <dbReference type="EMBL" id="BAM03460.1"/>
    </source>
</evidence>
<proteinExistence type="inferred from homology"/>
<dbReference type="RefSeq" id="WP_014436679.1">
    <property type="nucleotide sequence ID" value="NC_017080.1"/>
</dbReference>
<evidence type="ECO:0000259" key="8">
    <source>
        <dbReference type="PROSITE" id="PS50928"/>
    </source>
</evidence>
<dbReference type="Proteomes" id="UP000007881">
    <property type="component" value="Chromosome"/>
</dbReference>
<feature type="transmembrane region" description="Helical" evidence="7">
    <location>
        <begin position="201"/>
        <end position="221"/>
    </location>
</feature>
<gene>
    <name evidence="9" type="ordered locus">PSMK_13010</name>
</gene>
<dbReference type="InterPro" id="IPR051393">
    <property type="entry name" value="ABC_transporter_permease"/>
</dbReference>
<dbReference type="Gene3D" id="1.10.3720.10">
    <property type="entry name" value="MetI-like"/>
    <property type="match status" value="1"/>
</dbReference>
<dbReference type="EMBL" id="AP012338">
    <property type="protein sequence ID" value="BAM03460.1"/>
    <property type="molecule type" value="Genomic_DNA"/>
</dbReference>
<comment type="similarity">
    <text evidence="7">Belongs to the binding-protein-dependent transport system permease family.</text>
</comment>
<dbReference type="GO" id="GO:0005886">
    <property type="term" value="C:plasma membrane"/>
    <property type="evidence" value="ECO:0007669"/>
    <property type="project" value="UniProtKB-SubCell"/>
</dbReference>
<dbReference type="PANTHER" id="PTHR30193">
    <property type="entry name" value="ABC TRANSPORTER PERMEASE PROTEIN"/>
    <property type="match status" value="1"/>
</dbReference>
<organism evidence="9 10">
    <name type="scientific">Phycisphaera mikurensis (strain NBRC 102666 / KCTC 22515 / FYK2301M01)</name>
    <dbReference type="NCBI Taxonomy" id="1142394"/>
    <lineage>
        <taxon>Bacteria</taxon>
        <taxon>Pseudomonadati</taxon>
        <taxon>Planctomycetota</taxon>
        <taxon>Phycisphaerae</taxon>
        <taxon>Phycisphaerales</taxon>
        <taxon>Phycisphaeraceae</taxon>
        <taxon>Phycisphaera</taxon>
    </lineage>
</organism>
<dbReference type="SUPFAM" id="SSF161098">
    <property type="entry name" value="MetI-like"/>
    <property type="match status" value="1"/>
</dbReference>
<keyword evidence="10" id="KW-1185">Reference proteome</keyword>
<keyword evidence="3" id="KW-1003">Cell membrane</keyword>
<feature type="transmembrane region" description="Helical" evidence="7">
    <location>
        <begin position="255"/>
        <end position="276"/>
    </location>
</feature>
<feature type="transmembrane region" description="Helical" evidence="7">
    <location>
        <begin position="99"/>
        <end position="120"/>
    </location>
</feature>
<dbReference type="GO" id="GO:0055085">
    <property type="term" value="P:transmembrane transport"/>
    <property type="evidence" value="ECO:0007669"/>
    <property type="project" value="InterPro"/>
</dbReference>
<evidence type="ECO:0000256" key="3">
    <source>
        <dbReference type="ARBA" id="ARBA00022475"/>
    </source>
</evidence>
<accession>I0IDX2</accession>
<dbReference type="PROSITE" id="PS50928">
    <property type="entry name" value="ABC_TM1"/>
    <property type="match status" value="1"/>
</dbReference>
<name>I0IDX2_PHYMF</name>
<dbReference type="Pfam" id="PF00528">
    <property type="entry name" value="BPD_transp_1"/>
    <property type="match status" value="1"/>
</dbReference>